<accession>A0A7C9BFV5</accession>
<reference evidence="1 2" key="1">
    <citation type="submission" date="2019-10" db="EMBL/GenBank/DDBJ databases">
        <title>Draft Genome Sequence of Cytophagaceae sp. SJW1-29.</title>
        <authorList>
            <person name="Choi A."/>
        </authorList>
    </citation>
    <scope>NUCLEOTIDE SEQUENCE [LARGE SCALE GENOMIC DNA]</scope>
    <source>
        <strain evidence="1 2">SJW1-29</strain>
    </source>
</reference>
<comment type="caution">
    <text evidence="1">The sequence shown here is derived from an EMBL/GenBank/DDBJ whole genome shotgun (WGS) entry which is preliminary data.</text>
</comment>
<dbReference type="Proteomes" id="UP000479293">
    <property type="component" value="Unassembled WGS sequence"/>
</dbReference>
<dbReference type="EMBL" id="WHLY01000002">
    <property type="protein sequence ID" value="MPR32697.1"/>
    <property type="molecule type" value="Genomic_DNA"/>
</dbReference>
<dbReference type="AlphaFoldDB" id="A0A7C9BFV5"/>
<dbReference type="RefSeq" id="WP_152757361.1">
    <property type="nucleotide sequence ID" value="NZ_WHLY01000002.1"/>
</dbReference>
<proteinExistence type="predicted"/>
<organism evidence="1 2">
    <name type="scientific">Salmonirosea aquatica</name>
    <dbReference type="NCBI Taxonomy" id="2654236"/>
    <lineage>
        <taxon>Bacteria</taxon>
        <taxon>Pseudomonadati</taxon>
        <taxon>Bacteroidota</taxon>
        <taxon>Cytophagia</taxon>
        <taxon>Cytophagales</taxon>
        <taxon>Spirosomataceae</taxon>
        <taxon>Salmonirosea</taxon>
    </lineage>
</organism>
<keyword evidence="2" id="KW-1185">Reference proteome</keyword>
<name>A0A7C9BFV5_9BACT</name>
<gene>
    <name evidence="1" type="ORF">GBK04_04850</name>
</gene>
<protein>
    <submittedName>
        <fullName evidence="1">Uncharacterized protein</fullName>
    </submittedName>
</protein>
<sequence>METNLEKSYKDQEEWRRSIPAQVFLNHFFGIHRHIEHMRHTKSLGQVLHFREFAPQLTQEQEDIAKRLLIQAWNTEYALRKTAENRDETFHRNALYWTFPQAYYSIFFATKAFLTVQGGSVSNEWVARARVGRLVAANWYPAPLAFGAMGYPGHFMHLGLPSGHFKPNLQLIDTPHEWQAQVGQFLRTTRTQQMQAARVRTQADPEKALRTKTGKIATRFGAKEWAEVAKRVSPTSFLDLFARLKISSTHREIERFLEAEIDFRLFHTCLFETVRYINSVHEAYVAKAMGAERFAEFKESLPEYLRHEFGNGPKGPQEAAVIPLEPRRFEKMAG</sequence>
<evidence type="ECO:0000313" key="2">
    <source>
        <dbReference type="Proteomes" id="UP000479293"/>
    </source>
</evidence>
<evidence type="ECO:0000313" key="1">
    <source>
        <dbReference type="EMBL" id="MPR32697.1"/>
    </source>
</evidence>